<comment type="caution">
    <text evidence="2">The sequence shown here is derived from an EMBL/GenBank/DDBJ whole genome shotgun (WGS) entry which is preliminary data.</text>
</comment>
<keyword evidence="1" id="KW-1133">Transmembrane helix</keyword>
<feature type="transmembrane region" description="Helical" evidence="1">
    <location>
        <begin position="62"/>
        <end position="83"/>
    </location>
</feature>
<gene>
    <name evidence="2" type="ORF">COA96_03155</name>
</gene>
<feature type="transmembrane region" description="Helical" evidence="1">
    <location>
        <begin position="122"/>
        <end position="142"/>
    </location>
</feature>
<name>A0A2A5B854_9GAMM</name>
<reference evidence="3" key="1">
    <citation type="submission" date="2017-08" db="EMBL/GenBank/DDBJ databases">
        <title>A dynamic microbial community with high functional redundancy inhabits the cold, oxic subseafloor aquifer.</title>
        <authorList>
            <person name="Tully B.J."/>
            <person name="Wheat C.G."/>
            <person name="Glazer B.T."/>
            <person name="Huber J.A."/>
        </authorList>
    </citation>
    <scope>NUCLEOTIDE SEQUENCE [LARGE SCALE GENOMIC DNA]</scope>
</reference>
<dbReference type="Proteomes" id="UP000218327">
    <property type="component" value="Unassembled WGS sequence"/>
</dbReference>
<proteinExistence type="predicted"/>
<evidence type="ECO:0000313" key="3">
    <source>
        <dbReference type="Proteomes" id="UP000218327"/>
    </source>
</evidence>
<accession>A0A2A5B854</accession>
<dbReference type="Pfam" id="PF10067">
    <property type="entry name" value="DUF2306"/>
    <property type="match status" value="1"/>
</dbReference>
<evidence type="ECO:0000256" key="1">
    <source>
        <dbReference type="SAM" id="Phobius"/>
    </source>
</evidence>
<feature type="transmembrane region" description="Helical" evidence="1">
    <location>
        <begin position="21"/>
        <end position="42"/>
    </location>
</feature>
<keyword evidence="1" id="KW-0812">Transmembrane</keyword>
<protein>
    <recommendedName>
        <fullName evidence="4">DUF2306 domain-containing protein</fullName>
    </recommendedName>
</protein>
<organism evidence="2 3">
    <name type="scientific">SAR86 cluster bacterium</name>
    <dbReference type="NCBI Taxonomy" id="2030880"/>
    <lineage>
        <taxon>Bacteria</taxon>
        <taxon>Pseudomonadati</taxon>
        <taxon>Pseudomonadota</taxon>
        <taxon>Gammaproteobacteria</taxon>
        <taxon>SAR86 cluster</taxon>
    </lineage>
</organism>
<feature type="transmembrane region" description="Helical" evidence="1">
    <location>
        <begin position="95"/>
        <end position="116"/>
    </location>
</feature>
<feature type="transmembrane region" description="Helical" evidence="1">
    <location>
        <begin position="154"/>
        <end position="175"/>
    </location>
</feature>
<feature type="transmembrane region" description="Helical" evidence="1">
    <location>
        <begin position="187"/>
        <end position="204"/>
    </location>
</feature>
<dbReference type="EMBL" id="NVVJ01000006">
    <property type="protein sequence ID" value="PCJ27511.1"/>
    <property type="molecule type" value="Genomic_DNA"/>
</dbReference>
<evidence type="ECO:0008006" key="4">
    <source>
        <dbReference type="Google" id="ProtNLM"/>
    </source>
</evidence>
<dbReference type="InterPro" id="IPR018750">
    <property type="entry name" value="DUF2306_membrane"/>
</dbReference>
<keyword evidence="1" id="KW-0472">Membrane</keyword>
<evidence type="ECO:0000313" key="2">
    <source>
        <dbReference type="EMBL" id="PCJ27511.1"/>
    </source>
</evidence>
<sequence>MTEFVSELSPVPGRNFIRLGFICLGTLLALMVALYGIAFPLILPEMQDEFHQRYLSMSQTLVYMHVVGAGVALFISPIQFMIYRKNRILHRYMGRVYFLAVMVGSIGGYYMAWYAFGGMISTVGLGILSTLWWSFTLIAVIHARAGNMTAHRRWMIRSFSLTFAAVTLRLLSPFLSMVFDDATTSQIVYWVSWSLNLALAQLWMNWQARTQVGSATRSTTKYDLASISPGFH</sequence>
<dbReference type="AlphaFoldDB" id="A0A2A5B854"/>